<dbReference type="PANTHER" id="PTHR11803">
    <property type="entry name" value="2-IMINOBUTANOATE/2-IMINOPROPANOATE DEAMINASE RIDA"/>
    <property type="match status" value="1"/>
</dbReference>
<reference evidence="2 3" key="1">
    <citation type="journal article" date="2016" name="Nat. Commun.">
        <title>Thousands of microbial genomes shed light on interconnected biogeochemical processes in an aquifer system.</title>
        <authorList>
            <person name="Anantharaman K."/>
            <person name="Brown C.T."/>
            <person name="Hug L.A."/>
            <person name="Sharon I."/>
            <person name="Castelle C.J."/>
            <person name="Probst A.J."/>
            <person name="Thomas B.C."/>
            <person name="Singh A."/>
            <person name="Wilkins M.J."/>
            <person name="Karaoz U."/>
            <person name="Brodie E.L."/>
            <person name="Williams K.H."/>
            <person name="Hubbard S.S."/>
            <person name="Banfield J.F."/>
        </authorList>
    </citation>
    <scope>NUCLEOTIDE SEQUENCE [LARGE SCALE GENOMIC DNA]</scope>
</reference>
<name>A0A1F5PXT5_9BACT</name>
<organism evidence="2 3">
    <name type="scientific">Candidatus Doudnabacteria bacterium RIFCSPLOWO2_01_FULL_44_21</name>
    <dbReference type="NCBI Taxonomy" id="1817841"/>
    <lineage>
        <taxon>Bacteria</taxon>
        <taxon>Candidatus Doudnaibacteriota</taxon>
    </lineage>
</organism>
<evidence type="ECO:0000256" key="1">
    <source>
        <dbReference type="ARBA" id="ARBA00010552"/>
    </source>
</evidence>
<dbReference type="Proteomes" id="UP000177281">
    <property type="component" value="Unassembled WGS sequence"/>
</dbReference>
<dbReference type="InterPro" id="IPR006175">
    <property type="entry name" value="YjgF/YER057c/UK114"/>
</dbReference>
<accession>A0A1F5PXT5</accession>
<dbReference type="InterPro" id="IPR035959">
    <property type="entry name" value="RutC-like_sf"/>
</dbReference>
<dbReference type="EMBL" id="MFFB01000016">
    <property type="protein sequence ID" value="OGE94512.1"/>
    <property type="molecule type" value="Genomic_DNA"/>
</dbReference>
<evidence type="ECO:0000313" key="3">
    <source>
        <dbReference type="Proteomes" id="UP000177281"/>
    </source>
</evidence>
<evidence type="ECO:0008006" key="4">
    <source>
        <dbReference type="Google" id="ProtNLM"/>
    </source>
</evidence>
<evidence type="ECO:0000313" key="2">
    <source>
        <dbReference type="EMBL" id="OGE94512.1"/>
    </source>
</evidence>
<comment type="similarity">
    <text evidence="1">Belongs to the RutC family.</text>
</comment>
<dbReference type="CDD" id="cd00448">
    <property type="entry name" value="YjgF_YER057c_UK114_family"/>
    <property type="match status" value="1"/>
</dbReference>
<sequence>MITGPLFFAGQIGVKNDKLVSDELSEQLAQAVQNIKDILLENNLDLKNVVDVTVFLSDPRDYDVFNELYSKIFPKPYPTRATAFVKSLPRNAKVELKVIAHPD</sequence>
<dbReference type="GO" id="GO:0005829">
    <property type="term" value="C:cytosol"/>
    <property type="evidence" value="ECO:0007669"/>
    <property type="project" value="TreeGrafter"/>
</dbReference>
<dbReference type="Gene3D" id="3.30.1330.40">
    <property type="entry name" value="RutC-like"/>
    <property type="match status" value="1"/>
</dbReference>
<dbReference type="Pfam" id="PF01042">
    <property type="entry name" value="Ribonuc_L-PSP"/>
    <property type="match status" value="1"/>
</dbReference>
<dbReference type="STRING" id="1817841.A3B10_02575"/>
<gene>
    <name evidence="2" type="ORF">A3B10_02575</name>
</gene>
<dbReference type="PANTHER" id="PTHR11803:SF58">
    <property type="entry name" value="PROTEIN HMF1-RELATED"/>
    <property type="match status" value="1"/>
</dbReference>
<dbReference type="AlphaFoldDB" id="A0A1F5PXT5"/>
<proteinExistence type="inferred from homology"/>
<dbReference type="GO" id="GO:0019239">
    <property type="term" value="F:deaminase activity"/>
    <property type="evidence" value="ECO:0007669"/>
    <property type="project" value="TreeGrafter"/>
</dbReference>
<protein>
    <recommendedName>
        <fullName evidence="4">Reactive intermediate/imine deaminase</fullName>
    </recommendedName>
</protein>
<comment type="caution">
    <text evidence="2">The sequence shown here is derived from an EMBL/GenBank/DDBJ whole genome shotgun (WGS) entry which is preliminary data.</text>
</comment>
<dbReference type="SUPFAM" id="SSF55298">
    <property type="entry name" value="YjgF-like"/>
    <property type="match status" value="1"/>
</dbReference>